<keyword evidence="1" id="KW-0812">Transmembrane</keyword>
<dbReference type="Proteomes" id="UP000000503">
    <property type="component" value="Chromosome"/>
</dbReference>
<protein>
    <submittedName>
        <fullName evidence="2">Uncharacterized protein</fullName>
    </submittedName>
</protein>
<organism evidence="2 3">
    <name type="scientific">Gracilinema caldarium (strain ATCC 51460 / DSM 7334 / H1)</name>
    <name type="common">Treponema caldarium</name>
    <dbReference type="NCBI Taxonomy" id="744872"/>
    <lineage>
        <taxon>Bacteria</taxon>
        <taxon>Pseudomonadati</taxon>
        <taxon>Spirochaetota</taxon>
        <taxon>Spirochaetia</taxon>
        <taxon>Spirochaetales</taxon>
        <taxon>Breznakiellaceae</taxon>
        <taxon>Gracilinema</taxon>
    </lineage>
</organism>
<feature type="transmembrane region" description="Helical" evidence="1">
    <location>
        <begin position="50"/>
        <end position="73"/>
    </location>
</feature>
<feature type="transmembrane region" description="Helical" evidence="1">
    <location>
        <begin position="94"/>
        <end position="115"/>
    </location>
</feature>
<keyword evidence="1" id="KW-0472">Membrane</keyword>
<reference evidence="3" key="1">
    <citation type="journal article" date="2013" name="Stand. Genomic Sci.">
        <title>Genome sequence of the thermophilic fresh-water bacterium Spirochaeta caldaria type strain (H1(T)), reclassification of Spirochaeta caldaria, Spirochaeta stenostrepta, and Spirochaeta zuelzerae in the genus Treponema as Treponema caldaria comb. nov., Treponema stenostrepta comb. nov., and Treponema zuelzerae comb. nov., and emendation of the genus Treponema.</title>
        <authorList>
            <person name="Abt B."/>
            <person name="Goker M."/>
            <person name="Scheuner C."/>
            <person name="Han C."/>
            <person name="Lu M."/>
            <person name="Misra M."/>
            <person name="Lapidus A."/>
            <person name="Nolan M."/>
            <person name="Lucas S."/>
            <person name="Hammon N."/>
            <person name="Deshpande S."/>
            <person name="Cheng J.F."/>
            <person name="Tapia R."/>
            <person name="Goodwin L.A."/>
            <person name="Pitluck S."/>
            <person name="Liolios K."/>
            <person name="Pagani I."/>
            <person name="Ivanova N."/>
            <person name="Mavromatis K."/>
            <person name="Mikhailova N."/>
            <person name="Huntemann M."/>
            <person name="Pati A."/>
            <person name="Chen A."/>
            <person name="Palaniappan K."/>
            <person name="Land M."/>
            <person name="Hauser L."/>
            <person name="Jeffries C.D."/>
            <person name="Rohde M."/>
            <person name="Spring S."/>
            <person name="Gronow S."/>
            <person name="Detter J.C."/>
            <person name="Bristow J."/>
            <person name="Eisen J.A."/>
            <person name="Markowitz V."/>
            <person name="Hugenholtz P."/>
            <person name="Kyrpides N.C."/>
            <person name="Woyke T."/>
            <person name="Klenk H.P."/>
        </authorList>
    </citation>
    <scope>NUCLEOTIDE SEQUENCE</scope>
    <source>
        <strain evidence="3">ATCC 51460 / DSM 7334 / H1</strain>
    </source>
</reference>
<keyword evidence="3" id="KW-1185">Reference proteome</keyword>
<feature type="transmembrane region" description="Helical" evidence="1">
    <location>
        <begin position="127"/>
        <end position="146"/>
    </location>
</feature>
<accession>F8F311</accession>
<proteinExistence type="predicted"/>
<evidence type="ECO:0000313" key="3">
    <source>
        <dbReference type="Proteomes" id="UP000000503"/>
    </source>
</evidence>
<sequence length="158" mass="18635">MNVIWSIKKIAKAFFISVEFIYLIVMIIMKMFNISFFSKFGLFIYSSESIVSFFTLGFPIAIFIYAMTLQNVLLQPQEKLSILVEWPDYQEYKITTFIGLLFCILPIPPTFISWMMKDYYLEYDLGFFYLLLVGISLISVVSMYFAKFKIKEILSKIE</sequence>
<dbReference type="STRING" id="744872.Spica_1777"/>
<dbReference type="AlphaFoldDB" id="F8F311"/>
<name>F8F311_GRAC1</name>
<evidence type="ECO:0000313" key="2">
    <source>
        <dbReference type="EMBL" id="AEJ19919.1"/>
    </source>
</evidence>
<dbReference type="EMBL" id="CP002868">
    <property type="protein sequence ID" value="AEJ19919.1"/>
    <property type="molecule type" value="Genomic_DNA"/>
</dbReference>
<gene>
    <name evidence="2" type="ordered locus">Spica_1777</name>
</gene>
<dbReference type="HOGENOM" id="CLU_1668630_0_0_12"/>
<evidence type="ECO:0000256" key="1">
    <source>
        <dbReference type="SAM" id="Phobius"/>
    </source>
</evidence>
<feature type="transmembrane region" description="Helical" evidence="1">
    <location>
        <begin position="20"/>
        <end position="44"/>
    </location>
</feature>
<dbReference type="KEGG" id="scd:Spica_1777"/>
<keyword evidence="1" id="KW-1133">Transmembrane helix</keyword>